<dbReference type="RefSeq" id="WP_190192109.1">
    <property type="nucleotide sequence ID" value="NZ_BMVU01000023.1"/>
</dbReference>
<dbReference type="EMBL" id="BMVU01000023">
    <property type="protein sequence ID" value="GGX86042.1"/>
    <property type="molecule type" value="Genomic_DNA"/>
</dbReference>
<reference evidence="2" key="2">
    <citation type="submission" date="2020-09" db="EMBL/GenBank/DDBJ databases">
        <authorList>
            <person name="Sun Q."/>
            <person name="Ohkuma M."/>
        </authorList>
    </citation>
    <scope>NUCLEOTIDE SEQUENCE</scope>
    <source>
        <strain evidence="2">JCM 4790</strain>
    </source>
</reference>
<keyword evidence="3" id="KW-1185">Reference proteome</keyword>
<feature type="compositionally biased region" description="Basic and acidic residues" evidence="1">
    <location>
        <begin position="50"/>
        <end position="65"/>
    </location>
</feature>
<sequence>MGQRYYVDPARIEALAGQLEEIGELARSMTEEFLDELAPTVNWPGTQGEFAEKAKPQEQKERQTTKETMMSIRDALVGITDATLSQVRMMKDTRDRNVEGIEQGTNRIETNGLGGDGSSTGGHGRR</sequence>
<reference evidence="2" key="1">
    <citation type="journal article" date="2014" name="Int. J. Syst. Evol. Microbiol.">
        <title>Complete genome sequence of Corynebacterium casei LMG S-19264T (=DSM 44701T), isolated from a smear-ripened cheese.</title>
        <authorList>
            <consortium name="US DOE Joint Genome Institute (JGI-PGF)"/>
            <person name="Walter F."/>
            <person name="Albersmeier A."/>
            <person name="Kalinowski J."/>
            <person name="Ruckert C."/>
        </authorList>
    </citation>
    <scope>NUCLEOTIDE SEQUENCE</scope>
    <source>
        <strain evidence="2">JCM 4790</strain>
    </source>
</reference>
<dbReference type="Proteomes" id="UP000619244">
    <property type="component" value="Unassembled WGS sequence"/>
</dbReference>
<feature type="compositionally biased region" description="Gly residues" evidence="1">
    <location>
        <begin position="112"/>
        <end position="126"/>
    </location>
</feature>
<dbReference type="AlphaFoldDB" id="A0A918U2Z6"/>
<proteinExistence type="predicted"/>
<feature type="region of interest" description="Disordered" evidence="1">
    <location>
        <begin position="93"/>
        <end position="126"/>
    </location>
</feature>
<evidence type="ECO:0000256" key="1">
    <source>
        <dbReference type="SAM" id="MobiDB-lite"/>
    </source>
</evidence>
<organism evidence="2 3">
    <name type="scientific">Streptomyces minutiscleroticus</name>
    <dbReference type="NCBI Taxonomy" id="68238"/>
    <lineage>
        <taxon>Bacteria</taxon>
        <taxon>Bacillati</taxon>
        <taxon>Actinomycetota</taxon>
        <taxon>Actinomycetes</taxon>
        <taxon>Kitasatosporales</taxon>
        <taxon>Streptomycetaceae</taxon>
        <taxon>Streptomyces</taxon>
    </lineage>
</organism>
<evidence type="ECO:0000313" key="3">
    <source>
        <dbReference type="Proteomes" id="UP000619244"/>
    </source>
</evidence>
<gene>
    <name evidence="2" type="ORF">GCM10010358_45220</name>
</gene>
<protein>
    <submittedName>
        <fullName evidence="2">Uncharacterized protein</fullName>
    </submittedName>
</protein>
<accession>A0A918U2Z6</accession>
<feature type="region of interest" description="Disordered" evidence="1">
    <location>
        <begin position="40"/>
        <end position="67"/>
    </location>
</feature>
<name>A0A918U2Z6_9ACTN</name>
<comment type="caution">
    <text evidence="2">The sequence shown here is derived from an EMBL/GenBank/DDBJ whole genome shotgun (WGS) entry which is preliminary data.</text>
</comment>
<evidence type="ECO:0000313" key="2">
    <source>
        <dbReference type="EMBL" id="GGX86042.1"/>
    </source>
</evidence>